<organism evidence="1 2">
    <name type="scientific">Congregibacter brevis</name>
    <dbReference type="NCBI Taxonomy" id="3081201"/>
    <lineage>
        <taxon>Bacteria</taxon>
        <taxon>Pseudomonadati</taxon>
        <taxon>Pseudomonadota</taxon>
        <taxon>Gammaproteobacteria</taxon>
        <taxon>Cellvibrionales</taxon>
        <taxon>Halieaceae</taxon>
        <taxon>Congregibacter</taxon>
    </lineage>
</organism>
<keyword evidence="2" id="KW-1185">Reference proteome</keyword>
<protein>
    <submittedName>
        <fullName evidence="1">Uncharacterized protein</fullName>
    </submittedName>
</protein>
<dbReference type="Proteomes" id="UP001626549">
    <property type="component" value="Chromosome"/>
</dbReference>
<sequence length="42" mass="4341">MAGKAMIMSAAGFQALQDAAKANLADLEDPEWIDCSAMPSAV</sequence>
<evidence type="ECO:0000313" key="1">
    <source>
        <dbReference type="EMBL" id="WOJ97037.1"/>
    </source>
</evidence>
<accession>A0ABZ0IDB9</accession>
<dbReference type="EMBL" id="CP136865">
    <property type="protein sequence ID" value="WOJ97037.1"/>
    <property type="molecule type" value="Genomic_DNA"/>
</dbReference>
<reference evidence="1 2" key="1">
    <citation type="submission" date="2023-10" db="EMBL/GenBank/DDBJ databases">
        <title>Two novel species belonging to the OM43/NOR5 clade.</title>
        <authorList>
            <person name="Park M."/>
        </authorList>
    </citation>
    <scope>NUCLEOTIDE SEQUENCE [LARGE SCALE GENOMIC DNA]</scope>
    <source>
        <strain evidence="1 2">IMCC45268</strain>
    </source>
</reference>
<dbReference type="RefSeq" id="WP_407327725.1">
    <property type="nucleotide sequence ID" value="NZ_CP136865.1"/>
</dbReference>
<gene>
    <name evidence="1" type="ORF">R0137_00345</name>
</gene>
<proteinExistence type="predicted"/>
<name>A0ABZ0IDB9_9GAMM</name>
<evidence type="ECO:0000313" key="2">
    <source>
        <dbReference type="Proteomes" id="UP001626549"/>
    </source>
</evidence>